<evidence type="ECO:0000313" key="1">
    <source>
        <dbReference type="EMBL" id="MDQ8751081.1"/>
    </source>
</evidence>
<proteinExistence type="predicted"/>
<name>A0ABD5BC16_ELIMR</name>
<dbReference type="EMBL" id="JAUCQJ010000009">
    <property type="protein sequence ID" value="MDQ8751081.1"/>
    <property type="molecule type" value="Genomic_DNA"/>
</dbReference>
<gene>
    <name evidence="1" type="ORF">QT385_20695</name>
</gene>
<dbReference type="RefSeq" id="WP_309047558.1">
    <property type="nucleotide sequence ID" value="NZ_JAUCQJ010000009.1"/>
</dbReference>
<dbReference type="AlphaFoldDB" id="A0ABD5BC16"/>
<dbReference type="Proteomes" id="UP001239265">
    <property type="component" value="Unassembled WGS sequence"/>
</dbReference>
<evidence type="ECO:0008006" key="3">
    <source>
        <dbReference type="Google" id="ProtNLM"/>
    </source>
</evidence>
<evidence type="ECO:0000313" key="2">
    <source>
        <dbReference type="Proteomes" id="UP001239265"/>
    </source>
</evidence>
<reference evidence="1 2" key="1">
    <citation type="submission" date="2023-06" db="EMBL/GenBank/DDBJ databases">
        <title>Nosocomial Elizabethkingia miricola genome.</title>
        <authorList>
            <person name="Morgado S."/>
            <person name="Fonseca E."/>
            <person name="Freitas F."/>
            <person name="Vicente A.C."/>
        </authorList>
    </citation>
    <scope>NUCLEOTIDE SEQUENCE [LARGE SCALE GENOMIC DNA]</scope>
    <source>
        <strain evidence="1 2">EM15</strain>
    </source>
</reference>
<organism evidence="1 2">
    <name type="scientific">Elizabethkingia miricola</name>
    <name type="common">Chryseobacterium miricola</name>
    <dbReference type="NCBI Taxonomy" id="172045"/>
    <lineage>
        <taxon>Bacteria</taxon>
        <taxon>Pseudomonadati</taxon>
        <taxon>Bacteroidota</taxon>
        <taxon>Flavobacteriia</taxon>
        <taxon>Flavobacteriales</taxon>
        <taxon>Weeksellaceae</taxon>
        <taxon>Elizabethkingia</taxon>
    </lineage>
</organism>
<sequence length="263" mass="29268">MKKTFTFKGISIALLLTTIGLIAYSCSRTNSEDPNINPNIQPLNYGALHNEALQNYYQANHSNSLKPVNEYIRLTTEYMKDKREDLFKDVNEQEIISKFKQLEKFKEKEAQARISKKASITANTQEANIPYTDSQDILNFLKENNKISKANYDFLLNNLANDSSLDAKLNSINNYLAKNDLSLEERKQIEIVKSVFISSHEYWSKSLNAKAAIGLQAVAQGGGDKKSRAVIVADAVGALIWWETGPGSIIAGAVTSLIANEGN</sequence>
<protein>
    <recommendedName>
        <fullName evidence="3">Lipoprotein</fullName>
    </recommendedName>
</protein>
<comment type="caution">
    <text evidence="1">The sequence shown here is derived from an EMBL/GenBank/DDBJ whole genome shotgun (WGS) entry which is preliminary data.</text>
</comment>
<accession>A0ABD5BC16</accession>
<dbReference type="PROSITE" id="PS51257">
    <property type="entry name" value="PROKAR_LIPOPROTEIN"/>
    <property type="match status" value="1"/>
</dbReference>